<dbReference type="KEGG" id="cgt:cgR_0010"/>
<dbReference type="PANTHER" id="PTHR18964:SF110">
    <property type="entry name" value="TRANSCRIPTIONAL REGULATOR, XYLR-RELATED"/>
    <property type="match status" value="1"/>
</dbReference>
<protein>
    <recommendedName>
        <fullName evidence="3">Transcriptional regulator</fullName>
    </recommendedName>
</protein>
<dbReference type="SUPFAM" id="SSF46785">
    <property type="entry name" value="Winged helix' DNA-binding domain"/>
    <property type="match status" value="1"/>
</dbReference>
<dbReference type="InterPro" id="IPR036388">
    <property type="entry name" value="WH-like_DNA-bd_sf"/>
</dbReference>
<name>A0AB72V723_CORGB</name>
<gene>
    <name evidence="2" type="ordered locus">cgR_0010</name>
</gene>
<dbReference type="Gene3D" id="1.10.10.10">
    <property type="entry name" value="Winged helix-like DNA-binding domain superfamily/Winged helix DNA-binding domain"/>
    <property type="match status" value="1"/>
</dbReference>
<accession>A0AB72V723</accession>
<dbReference type="EMBL" id="AP009044">
    <property type="protein sequence ID" value="BAF52971.1"/>
    <property type="molecule type" value="Genomic_DNA"/>
</dbReference>
<evidence type="ECO:0000313" key="2">
    <source>
        <dbReference type="EMBL" id="BAF52971.1"/>
    </source>
</evidence>
<dbReference type="SUPFAM" id="SSF53067">
    <property type="entry name" value="Actin-like ATPase domain"/>
    <property type="match status" value="1"/>
</dbReference>
<comment type="similarity">
    <text evidence="1">Belongs to the ROK (NagC/XylR) family.</text>
</comment>
<evidence type="ECO:0008006" key="3">
    <source>
        <dbReference type="Google" id="ProtNLM"/>
    </source>
</evidence>
<reference evidence="2" key="1">
    <citation type="journal article" date="2007" name="Microbiology">
        <title>Comparative analysis of the Corynebacterium glutamicum group and complete genome sequence of strain R.</title>
        <authorList>
            <person name="Yukawa H."/>
            <person name="Omumasaba C.A."/>
            <person name="Nonaka H."/>
            <person name="Kos P."/>
            <person name="Okai N."/>
            <person name="Suzuki N."/>
            <person name="Suda M."/>
            <person name="Tsuge Y."/>
            <person name="Watanabe J."/>
            <person name="Ikeda Y."/>
            <person name="Vertes A.A."/>
            <person name="Inui M."/>
        </authorList>
    </citation>
    <scope>NUCLEOTIDE SEQUENCE</scope>
    <source>
        <strain evidence="2">R</strain>
    </source>
</reference>
<dbReference type="InterPro" id="IPR036390">
    <property type="entry name" value="WH_DNA-bd_sf"/>
</dbReference>
<dbReference type="Gene3D" id="3.30.420.40">
    <property type="match status" value="2"/>
</dbReference>
<dbReference type="Proteomes" id="UP000006698">
    <property type="component" value="Chromosome"/>
</dbReference>
<evidence type="ECO:0000256" key="1">
    <source>
        <dbReference type="ARBA" id="ARBA00006479"/>
    </source>
</evidence>
<organism evidence="2">
    <name type="scientific">Corynebacterium glutamicum (strain R)</name>
    <dbReference type="NCBI Taxonomy" id="340322"/>
    <lineage>
        <taxon>Bacteria</taxon>
        <taxon>Bacillati</taxon>
        <taxon>Actinomycetota</taxon>
        <taxon>Actinomycetes</taxon>
        <taxon>Mycobacteriales</taxon>
        <taxon>Corynebacteriaceae</taxon>
        <taxon>Corynebacterium</taxon>
    </lineage>
</organism>
<proteinExistence type="inferred from homology"/>
<dbReference type="AlphaFoldDB" id="A0AB72V723"/>
<dbReference type="PANTHER" id="PTHR18964">
    <property type="entry name" value="ROK (REPRESSOR, ORF, KINASE) FAMILY"/>
    <property type="match status" value="1"/>
</dbReference>
<dbReference type="InterPro" id="IPR043129">
    <property type="entry name" value="ATPase_NBD"/>
</dbReference>
<sequence length="357" mass="38800">MFMLAQRTLPIHITAPHLPVARVFHQIRATDADRTSLQRDLELSQAGITRHVSALIDAGLVEETRVDSGARSGRPRTKLGIDGRHLTAWGVHIGLRSTDFAVCDLAGRVIRYERVDHEVSHSTPSETLNFVAHRLQTLSAGLPEPRNVGVALSAHLSANGTVTSEDYGWSEVEIGAHLPFPATIGSGVAAMAGSEIINAPLTQSTQSTLYFYAREMVSHAWIFNGAVHRPNSGRTPTAFGNTNTLKDAFRRGLTPTTFSDLVQLSHTNPLARQILNERAHKLADAVTTAVDVVDPEAVVFAGEAFTLDPETLRIVVTQLRANTGSQLRIQRADAHILRTAAIQVALHPIRQDPLAFV</sequence>
<dbReference type="RefSeq" id="WP_011896349.1">
    <property type="nucleotide sequence ID" value="NC_009342.1"/>
</dbReference>
<dbReference type="InterPro" id="IPR000600">
    <property type="entry name" value="ROK"/>
</dbReference>